<dbReference type="GO" id="GO:0006338">
    <property type="term" value="P:chromatin remodeling"/>
    <property type="evidence" value="ECO:0007669"/>
    <property type="project" value="UniProtKB-ARBA"/>
</dbReference>
<evidence type="ECO:0000259" key="2">
    <source>
        <dbReference type="PROSITE" id="PS50013"/>
    </source>
</evidence>
<feature type="region of interest" description="Disordered" evidence="1">
    <location>
        <begin position="302"/>
        <end position="366"/>
    </location>
</feature>
<dbReference type="CDD" id="cd18968">
    <property type="entry name" value="chromodomain"/>
    <property type="match status" value="1"/>
</dbReference>
<feature type="compositionally biased region" description="Acidic residues" evidence="1">
    <location>
        <begin position="351"/>
        <end position="363"/>
    </location>
</feature>
<keyword evidence="4" id="KW-1185">Reference proteome</keyword>
<evidence type="ECO:0000256" key="1">
    <source>
        <dbReference type="SAM" id="MobiDB-lite"/>
    </source>
</evidence>
<dbReference type="OrthoDB" id="3268967at2759"/>
<dbReference type="Gene3D" id="2.40.50.40">
    <property type="match status" value="1"/>
</dbReference>
<dbReference type="EMBL" id="SGPM01000002">
    <property type="protein sequence ID" value="THH33949.1"/>
    <property type="molecule type" value="Genomic_DNA"/>
</dbReference>
<dbReference type="InterPro" id="IPR023780">
    <property type="entry name" value="Chromo_domain"/>
</dbReference>
<comment type="caution">
    <text evidence="3">The sequence shown here is derived from an EMBL/GenBank/DDBJ whole genome shotgun (WGS) entry which is preliminary data.</text>
</comment>
<feature type="region of interest" description="Disordered" evidence="1">
    <location>
        <begin position="75"/>
        <end position="253"/>
    </location>
</feature>
<dbReference type="Proteomes" id="UP000308730">
    <property type="component" value="Unassembled WGS sequence"/>
</dbReference>
<dbReference type="InterPro" id="IPR000953">
    <property type="entry name" value="Chromo/chromo_shadow_dom"/>
</dbReference>
<evidence type="ECO:0000313" key="4">
    <source>
        <dbReference type="Proteomes" id="UP000308730"/>
    </source>
</evidence>
<feature type="compositionally biased region" description="Low complexity" evidence="1">
    <location>
        <begin position="154"/>
        <end position="183"/>
    </location>
</feature>
<gene>
    <name evidence="3" type="ORF">EUX98_g204</name>
</gene>
<dbReference type="AlphaFoldDB" id="A0A4S4N4I3"/>
<proteinExistence type="predicted"/>
<accession>A0A4S4N4I3</accession>
<dbReference type="InterPro" id="IPR016197">
    <property type="entry name" value="Chromo-like_dom_sf"/>
</dbReference>
<name>A0A4S4N4I3_9APHY</name>
<dbReference type="SUPFAM" id="SSF54160">
    <property type="entry name" value="Chromo domain-like"/>
    <property type="match status" value="1"/>
</dbReference>
<sequence>MGQEYVVERILRARVKKVRNKKVWEYFVKWAGYGESDNTWEATTSFSNGSEHFIEAFWERITEFKQEDIKTYDVGAEALPTGPPPSGKTAKKPKLEPAKLAGPSLFEPIEDSENEVRSIIGDDVPTSTSSRKRRAVSPAGEDVPSKRTRRKSARAAAASPPKKSTKRSTPTRTQSSASSSKANESSHKKPPAASRFALVGHESSVVGETTNDGASDLDNAFDMMKNAAEPPIVGPSRLDEQDDPMVMDGPSTFRTVVSPSIQSRHEAVARPEAISVRPIDVQPPSGLIARARAMKGSIMGLFTQESSSSIKRSDKDAEAGPSRRGPPIVVPPDSSPLASSESVKKAGSELHDEDAEGEIDDEHVPDTQMDGDIASPAETVRNVSSSRALTALRNTIFGPLGFGQNLSPSGSSENDERPMCLIKLSYTVTLPLLLSHMHPPSNTDYKPLGEAVAGSVSQTPGKFYPRQHALALANALVLRGSCAQGILDDKATSDDDAHFQRFKAKLMKGDLFVTTIGSHVLALCSSTNNTIGTKLGIKPELLSTEGNVVVSEVVIADDVAYCDAVMHADGEQW</sequence>
<feature type="domain" description="Chromo" evidence="2">
    <location>
        <begin position="5"/>
        <end position="69"/>
    </location>
</feature>
<protein>
    <recommendedName>
        <fullName evidence="2">Chromo domain-containing protein</fullName>
    </recommendedName>
</protein>
<reference evidence="3 4" key="1">
    <citation type="submission" date="2019-02" db="EMBL/GenBank/DDBJ databases">
        <title>Genome sequencing of the rare red list fungi Antrodiella citrinella (Flaviporus citrinellus).</title>
        <authorList>
            <person name="Buettner E."/>
            <person name="Kellner H."/>
        </authorList>
    </citation>
    <scope>NUCLEOTIDE SEQUENCE [LARGE SCALE GENOMIC DNA]</scope>
    <source>
        <strain evidence="3 4">DSM 108506</strain>
    </source>
</reference>
<organism evidence="3 4">
    <name type="scientific">Antrodiella citrinella</name>
    <dbReference type="NCBI Taxonomy" id="2447956"/>
    <lineage>
        <taxon>Eukaryota</taxon>
        <taxon>Fungi</taxon>
        <taxon>Dikarya</taxon>
        <taxon>Basidiomycota</taxon>
        <taxon>Agaricomycotina</taxon>
        <taxon>Agaricomycetes</taxon>
        <taxon>Polyporales</taxon>
        <taxon>Steccherinaceae</taxon>
        <taxon>Antrodiella</taxon>
    </lineage>
</organism>
<evidence type="ECO:0000313" key="3">
    <source>
        <dbReference type="EMBL" id="THH33949.1"/>
    </source>
</evidence>
<dbReference type="Pfam" id="PF00385">
    <property type="entry name" value="Chromo"/>
    <property type="match status" value="1"/>
</dbReference>
<dbReference type="SMART" id="SM00298">
    <property type="entry name" value="CHROMO"/>
    <property type="match status" value="1"/>
</dbReference>
<dbReference type="PROSITE" id="PS50013">
    <property type="entry name" value="CHROMO_2"/>
    <property type="match status" value="1"/>
</dbReference>